<dbReference type="EMBL" id="JQGC01000010">
    <property type="protein sequence ID" value="KFL30846.1"/>
    <property type="molecule type" value="Genomic_DNA"/>
</dbReference>
<sequence length="72" mass="8368">MNHPEIIKLQKFLQRMFNNKNIDVRPRAKLNDSVEVFIGDESIGLIHVDDEDGDKSYMFSMSILDIDLDDID</sequence>
<proteinExistence type="predicted"/>
<reference evidence="1 2" key="1">
    <citation type="submission" date="2014-08" db="EMBL/GenBank/DDBJ databases">
        <authorList>
            <person name="Hassan Y.I."/>
            <person name="Lepp D."/>
            <person name="Zhou T."/>
        </authorList>
    </citation>
    <scope>NUCLEOTIDE SEQUENCE [LARGE SCALE GENOMIC DNA]</scope>
    <source>
        <strain evidence="1 2">IFO13584</strain>
    </source>
</reference>
<dbReference type="RefSeq" id="WP_035083286.1">
    <property type="nucleotide sequence ID" value="NZ_JQGC01000010.1"/>
</dbReference>
<name>A0A087M1U3_9HYPH</name>
<evidence type="ECO:0000313" key="1">
    <source>
        <dbReference type="EMBL" id="KFL30846.1"/>
    </source>
</evidence>
<gene>
    <name evidence="1" type="ORF">JP75_12710</name>
</gene>
<protein>
    <recommendedName>
        <fullName evidence="3">DUF3126 family protein</fullName>
    </recommendedName>
</protein>
<evidence type="ECO:0008006" key="3">
    <source>
        <dbReference type="Google" id="ProtNLM"/>
    </source>
</evidence>
<dbReference type="STRING" id="46914.JP75_12710"/>
<comment type="caution">
    <text evidence="1">The sequence shown here is derived from an EMBL/GenBank/DDBJ whole genome shotgun (WGS) entry which is preliminary data.</text>
</comment>
<dbReference type="Proteomes" id="UP000028981">
    <property type="component" value="Unassembled WGS sequence"/>
</dbReference>
<dbReference type="Pfam" id="PF11324">
    <property type="entry name" value="DUF3126"/>
    <property type="match status" value="1"/>
</dbReference>
<evidence type="ECO:0000313" key="2">
    <source>
        <dbReference type="Proteomes" id="UP000028981"/>
    </source>
</evidence>
<dbReference type="InterPro" id="IPR021473">
    <property type="entry name" value="DUF3126"/>
</dbReference>
<organism evidence="1 2">
    <name type="scientific">Devosia riboflavina</name>
    <dbReference type="NCBI Taxonomy" id="46914"/>
    <lineage>
        <taxon>Bacteria</taxon>
        <taxon>Pseudomonadati</taxon>
        <taxon>Pseudomonadota</taxon>
        <taxon>Alphaproteobacteria</taxon>
        <taxon>Hyphomicrobiales</taxon>
        <taxon>Devosiaceae</taxon>
        <taxon>Devosia</taxon>
    </lineage>
</organism>
<dbReference type="AlphaFoldDB" id="A0A087M1U3"/>
<accession>A0A087M1U3</accession>
<keyword evidence="2" id="KW-1185">Reference proteome</keyword>
<dbReference type="OrthoDB" id="7632283at2"/>